<dbReference type="Proteomes" id="UP001318040">
    <property type="component" value="Chromosome 54"/>
</dbReference>
<feature type="region of interest" description="Disordered" evidence="1">
    <location>
        <begin position="780"/>
        <end position="832"/>
    </location>
</feature>
<proteinExistence type="predicted"/>
<feature type="compositionally biased region" description="Low complexity" evidence="1">
    <location>
        <begin position="123"/>
        <end position="154"/>
    </location>
</feature>
<evidence type="ECO:0000313" key="2">
    <source>
        <dbReference type="Proteomes" id="UP001318040"/>
    </source>
</evidence>
<feature type="region of interest" description="Disordered" evidence="1">
    <location>
        <begin position="1"/>
        <end position="21"/>
    </location>
</feature>
<dbReference type="RefSeq" id="XP_032830626.1">
    <property type="nucleotide sequence ID" value="XM_032974735.1"/>
</dbReference>
<gene>
    <name evidence="3" type="primary">LOC116954203</name>
</gene>
<feature type="compositionally biased region" description="Pro residues" evidence="1">
    <location>
        <begin position="254"/>
        <end position="263"/>
    </location>
</feature>
<protein>
    <submittedName>
        <fullName evidence="3">Uncharacterized protein LOC116954203</fullName>
    </submittedName>
</protein>
<feature type="region of interest" description="Disordered" evidence="1">
    <location>
        <begin position="687"/>
        <end position="707"/>
    </location>
</feature>
<dbReference type="KEGG" id="pmrn:116954203"/>
<evidence type="ECO:0000313" key="3">
    <source>
        <dbReference type="RefSeq" id="XP_032830626.1"/>
    </source>
</evidence>
<feature type="compositionally biased region" description="Polar residues" evidence="1">
    <location>
        <begin position="8"/>
        <end position="17"/>
    </location>
</feature>
<reference evidence="3" key="1">
    <citation type="submission" date="2025-08" db="UniProtKB">
        <authorList>
            <consortium name="RefSeq"/>
        </authorList>
    </citation>
    <scope>IDENTIFICATION</scope>
    <source>
        <tissue evidence="3">Sperm</tissue>
    </source>
</reference>
<dbReference type="PANTHER" id="PTHR46880:SF5">
    <property type="entry name" value="DUF4371 DOMAIN-CONTAINING PROTEIN"/>
    <property type="match status" value="1"/>
</dbReference>
<feature type="region of interest" description="Disordered" evidence="1">
    <location>
        <begin position="249"/>
        <end position="268"/>
    </location>
</feature>
<organism evidence="2 3">
    <name type="scientific">Petromyzon marinus</name>
    <name type="common">Sea lamprey</name>
    <dbReference type="NCBI Taxonomy" id="7757"/>
    <lineage>
        <taxon>Eukaryota</taxon>
        <taxon>Metazoa</taxon>
        <taxon>Chordata</taxon>
        <taxon>Craniata</taxon>
        <taxon>Vertebrata</taxon>
        <taxon>Cyclostomata</taxon>
        <taxon>Hyperoartia</taxon>
        <taxon>Petromyzontiformes</taxon>
        <taxon>Petromyzontidae</taxon>
        <taxon>Petromyzon</taxon>
    </lineage>
</organism>
<name>A0AAJ7U8I8_PETMA</name>
<accession>A0AAJ7U8I8</accession>
<feature type="compositionally biased region" description="Acidic residues" evidence="1">
    <location>
        <begin position="813"/>
        <end position="832"/>
    </location>
</feature>
<feature type="region of interest" description="Disordered" evidence="1">
    <location>
        <begin position="78"/>
        <end position="108"/>
    </location>
</feature>
<feature type="compositionally biased region" description="Basic residues" evidence="1">
    <location>
        <begin position="783"/>
        <end position="804"/>
    </location>
</feature>
<feature type="compositionally biased region" description="Basic and acidic residues" evidence="1">
    <location>
        <begin position="687"/>
        <end position="702"/>
    </location>
</feature>
<keyword evidence="2" id="KW-1185">Reference proteome</keyword>
<feature type="region of interest" description="Disordered" evidence="1">
    <location>
        <begin position="123"/>
        <end position="158"/>
    </location>
</feature>
<evidence type="ECO:0000256" key="1">
    <source>
        <dbReference type="SAM" id="MobiDB-lite"/>
    </source>
</evidence>
<dbReference type="PANTHER" id="PTHR46880">
    <property type="entry name" value="RAS-ASSOCIATING DOMAIN-CONTAINING PROTEIN"/>
    <property type="match status" value="1"/>
</dbReference>
<dbReference type="AlphaFoldDB" id="A0AAJ7U8I8"/>
<sequence>MSICDVQGTFSGRNPSSGRWCEAERTPDLATPPYGLSPSPLSPVVKLEFVPEPADVKLELVPDSGSVGVGVGGAELMANEGTRSSGSAPDVKPGVVGREPMRRSSRTAVAMAAATAVAKAAGAKSASLSQQRRQQQHQQQHYQQQKHQQQQPQQAGETVKRCFPWSDDEFRAWQGRAKWLFRSQEGIGCAICREASVVVYKRQGVFLAKEWRAGMVWAKDKKKLRKKVYEHRDTKAHRQASYISAVHETTQPAPRAPAPPPPRHVVDSKSRLFSETERAFRTAYLVAKEDLRACQHDSLCALQGLSGARLGRAGGTHGCLRVIAHVRAEMEAKLTAHLVGGADCFSVLVDGCSFARRRFAAVLVRARVGAAASVDNALLDLVRLPDGGSAEEAARAVVRRLEDKLGRAALDDKLLAGASEGPSADIPALRGIGAHFQKAFPRLLLWLCCVAHRLEQDASRCLLASGAADRLGSLVTALAELCARSPRNAGELAAAAPDFGAEVARVAAVTPADGRHAASTFACARAAWRGYTALHTHFARASADPSRAPDEREAYRRLRGRLESAAFVRHLAAAKDALRELRALAAALQDARATACDALWAARRAVAAVASLRDGGGKSLNRAERRLADGLFKGVVVDDDDGGDDGGGGGRLDTARFYQTLVNGLTARFPVDVFELVSVLDPELWKQRQDEDNAGDGKRPPSSEEDEVARLARRLRLPPLDCASQFRSRRRGAAVPEGGALSKLEVAIATLPTCSAECERVTAALADVAASRQRADSLLDRHQQRRRRQQQQQQQRRRNRKQNRRMYGIIKEEEVDDDDDVDDDDEDDLDEDGDEHLANVLWIKCNGPPQEWFDARPLVRSWLLKQQNAEERRDRAVECGGPCMEPRELWTLLS</sequence>